<dbReference type="PANTHER" id="PTHR30096">
    <property type="entry name" value="4,5-DOPA DIOXYGENASE EXTRADIOL-LIKE PROTEIN"/>
    <property type="match status" value="1"/>
</dbReference>
<dbReference type="PANTHER" id="PTHR30096:SF0">
    <property type="entry name" value="4,5-DOPA DIOXYGENASE EXTRADIOL-LIKE PROTEIN"/>
    <property type="match status" value="1"/>
</dbReference>
<dbReference type="AlphaFoldDB" id="A0A8T9BWL8"/>
<keyword evidence="3" id="KW-0479">Metal-binding</keyword>
<evidence type="ECO:0000256" key="4">
    <source>
        <dbReference type="ARBA" id="ARBA00022833"/>
    </source>
</evidence>
<proteinExistence type="inferred from homology"/>
<gene>
    <name evidence="7" type="primary">DODA_1</name>
    <name evidence="7" type="ORF">LSUE1_G009991</name>
</gene>
<dbReference type="Pfam" id="PF02900">
    <property type="entry name" value="LigB"/>
    <property type="match status" value="1"/>
</dbReference>
<comment type="cofactor">
    <cofactor evidence="1">
        <name>Zn(2+)</name>
        <dbReference type="ChEBI" id="CHEBI:29105"/>
    </cofactor>
</comment>
<reference evidence="7 8" key="1">
    <citation type="submission" date="2018-05" db="EMBL/GenBank/DDBJ databases">
        <title>Genome sequencing and assembly of the regulated plant pathogen Lachnellula willkommii and related sister species for the development of diagnostic species identification markers.</title>
        <authorList>
            <person name="Giroux E."/>
            <person name="Bilodeau G."/>
        </authorList>
    </citation>
    <scope>NUCLEOTIDE SEQUENCE [LARGE SCALE GENOMIC DNA]</scope>
    <source>
        <strain evidence="7 8">CBS 268.59</strain>
    </source>
</reference>
<evidence type="ECO:0000256" key="1">
    <source>
        <dbReference type="ARBA" id="ARBA00001947"/>
    </source>
</evidence>
<keyword evidence="8" id="KW-1185">Reference proteome</keyword>
<dbReference type="OrthoDB" id="7396853at2759"/>
<dbReference type="InterPro" id="IPR004183">
    <property type="entry name" value="Xdiol_dOase_suB"/>
</dbReference>
<evidence type="ECO:0000313" key="8">
    <source>
        <dbReference type="Proteomes" id="UP000469558"/>
    </source>
</evidence>
<dbReference type="GO" id="GO:0008198">
    <property type="term" value="F:ferrous iron binding"/>
    <property type="evidence" value="ECO:0007669"/>
    <property type="project" value="InterPro"/>
</dbReference>
<evidence type="ECO:0000259" key="6">
    <source>
        <dbReference type="Pfam" id="PF02900"/>
    </source>
</evidence>
<feature type="domain" description="Extradiol ring-cleavage dioxygenase class III enzyme subunit B" evidence="6">
    <location>
        <begin position="34"/>
        <end position="195"/>
    </location>
</feature>
<accession>A0A8T9BWL8</accession>
<organism evidence="7 8">
    <name type="scientific">Lachnellula suecica</name>
    <dbReference type="NCBI Taxonomy" id="602035"/>
    <lineage>
        <taxon>Eukaryota</taxon>
        <taxon>Fungi</taxon>
        <taxon>Dikarya</taxon>
        <taxon>Ascomycota</taxon>
        <taxon>Pezizomycotina</taxon>
        <taxon>Leotiomycetes</taxon>
        <taxon>Helotiales</taxon>
        <taxon>Lachnaceae</taxon>
        <taxon>Lachnellula</taxon>
    </lineage>
</organism>
<evidence type="ECO:0000256" key="3">
    <source>
        <dbReference type="ARBA" id="ARBA00022723"/>
    </source>
</evidence>
<sequence length="207" mass="22862">MSESPVSSRPSRPPVYFLGIGGPNFIENKGHPAYAQLVKIGQEITMKVNPKAVVIFSAHWQASPDKIRINVAEHTDIIYDFYGFPPHYYEHKYPYKGSPELAEKVIEKLTGAGVEVERVERGLDHGAWVGLLAAFDPKTNPLNVPIVQVSLFNDEDIGRHYRMGQALESLRDEGILIIGAGMAAHNLHDFRAAMRSGSAAKTMPQVA</sequence>
<dbReference type="Gene3D" id="3.40.830.10">
    <property type="entry name" value="LigB-like"/>
    <property type="match status" value="1"/>
</dbReference>
<dbReference type="InterPro" id="IPR014436">
    <property type="entry name" value="Extradiol_dOase_DODA"/>
</dbReference>
<dbReference type="GO" id="GO:0008270">
    <property type="term" value="F:zinc ion binding"/>
    <property type="evidence" value="ECO:0007669"/>
    <property type="project" value="InterPro"/>
</dbReference>
<evidence type="ECO:0000313" key="7">
    <source>
        <dbReference type="EMBL" id="TVY67365.1"/>
    </source>
</evidence>
<protein>
    <submittedName>
        <fullName evidence="7">4,5-DOPA dioxygenase extradiol</fullName>
    </submittedName>
</protein>
<evidence type="ECO:0000256" key="2">
    <source>
        <dbReference type="ARBA" id="ARBA00007581"/>
    </source>
</evidence>
<name>A0A8T9BWL8_9HELO</name>
<keyword evidence="4" id="KW-0862">Zinc</keyword>
<dbReference type="EMBL" id="QGMK01001597">
    <property type="protein sequence ID" value="TVY67365.1"/>
    <property type="molecule type" value="Genomic_DNA"/>
</dbReference>
<comment type="caution">
    <text evidence="7">The sequence shown here is derived from an EMBL/GenBank/DDBJ whole genome shotgun (WGS) entry which is preliminary data.</text>
</comment>
<dbReference type="CDD" id="cd07363">
    <property type="entry name" value="45_DOPA_Dioxygenase"/>
    <property type="match status" value="1"/>
</dbReference>
<comment type="similarity">
    <text evidence="2">Belongs to the DODA-type extradiol aromatic ring-opening dioxygenase family.</text>
</comment>
<keyword evidence="7" id="KW-0223">Dioxygenase</keyword>
<dbReference type="Proteomes" id="UP000469558">
    <property type="component" value="Unassembled WGS sequence"/>
</dbReference>
<dbReference type="SUPFAM" id="SSF53213">
    <property type="entry name" value="LigB-like"/>
    <property type="match status" value="1"/>
</dbReference>
<evidence type="ECO:0000256" key="5">
    <source>
        <dbReference type="ARBA" id="ARBA00023002"/>
    </source>
</evidence>
<dbReference type="GO" id="GO:0016702">
    <property type="term" value="F:oxidoreductase activity, acting on single donors with incorporation of molecular oxygen, incorporation of two atoms of oxygen"/>
    <property type="evidence" value="ECO:0007669"/>
    <property type="project" value="UniProtKB-ARBA"/>
</dbReference>
<keyword evidence="5" id="KW-0560">Oxidoreductase</keyword>